<dbReference type="AlphaFoldDB" id="A0A409YXH9"/>
<name>A0A409YXH9_9AGAR</name>
<evidence type="ECO:0000313" key="2">
    <source>
        <dbReference type="EMBL" id="PPR07712.1"/>
    </source>
</evidence>
<feature type="region of interest" description="Disordered" evidence="1">
    <location>
        <begin position="71"/>
        <end position="98"/>
    </location>
</feature>
<evidence type="ECO:0000256" key="1">
    <source>
        <dbReference type="SAM" id="MobiDB-lite"/>
    </source>
</evidence>
<dbReference type="InParanoid" id="A0A409YXH9"/>
<dbReference type="STRING" id="231916.A0A409YXH9"/>
<sequence length="232" mass="25613">HGATDTVGQHLTKILNLVQEDSNKQTLLAQQQADSVRYLNELNSWLEAFVQNGTSQIQSISANVDRLCTELGLGSPPGPPGGLDPSSKDGGNTNTNTNANVNLVNDIRQLVMGMQARDQNFAALQAAVHSLLEVLTASQNQKEAEISGEIKGERLRFVEAMKEATAINVQLHVEHFKQELSREVMAMTEEVGRLHREKQVVENQISDLFAFYSKHSKQPEMVRSPLLLFVLA</sequence>
<reference evidence="2 3" key="1">
    <citation type="journal article" date="2018" name="Evol. Lett.">
        <title>Horizontal gene cluster transfer increased hallucinogenic mushroom diversity.</title>
        <authorList>
            <person name="Reynolds H.T."/>
            <person name="Vijayakumar V."/>
            <person name="Gluck-Thaler E."/>
            <person name="Korotkin H.B."/>
            <person name="Matheny P.B."/>
            <person name="Slot J.C."/>
        </authorList>
    </citation>
    <scope>NUCLEOTIDE SEQUENCE [LARGE SCALE GENOMIC DNA]</scope>
    <source>
        <strain evidence="2 3">SRW20</strain>
    </source>
</reference>
<feature type="compositionally biased region" description="Low complexity" evidence="1">
    <location>
        <begin position="83"/>
        <end position="98"/>
    </location>
</feature>
<dbReference type="OrthoDB" id="2261329at2759"/>
<evidence type="ECO:0000313" key="3">
    <source>
        <dbReference type="Proteomes" id="UP000284706"/>
    </source>
</evidence>
<feature type="non-terminal residue" evidence="2">
    <location>
        <position position="1"/>
    </location>
</feature>
<organism evidence="2 3">
    <name type="scientific">Gymnopilus dilepis</name>
    <dbReference type="NCBI Taxonomy" id="231916"/>
    <lineage>
        <taxon>Eukaryota</taxon>
        <taxon>Fungi</taxon>
        <taxon>Dikarya</taxon>
        <taxon>Basidiomycota</taxon>
        <taxon>Agaricomycotina</taxon>
        <taxon>Agaricomycetes</taxon>
        <taxon>Agaricomycetidae</taxon>
        <taxon>Agaricales</taxon>
        <taxon>Agaricineae</taxon>
        <taxon>Hymenogastraceae</taxon>
        <taxon>Gymnopilus</taxon>
    </lineage>
</organism>
<dbReference type="Proteomes" id="UP000284706">
    <property type="component" value="Unassembled WGS sequence"/>
</dbReference>
<gene>
    <name evidence="2" type="ORF">CVT26_003735</name>
</gene>
<protein>
    <submittedName>
        <fullName evidence="2">Uncharacterized protein</fullName>
    </submittedName>
</protein>
<keyword evidence="3" id="KW-1185">Reference proteome</keyword>
<dbReference type="EMBL" id="NHYE01000021">
    <property type="protein sequence ID" value="PPR07712.1"/>
    <property type="molecule type" value="Genomic_DNA"/>
</dbReference>
<comment type="caution">
    <text evidence="2">The sequence shown here is derived from an EMBL/GenBank/DDBJ whole genome shotgun (WGS) entry which is preliminary data.</text>
</comment>
<proteinExistence type="predicted"/>
<accession>A0A409YXH9</accession>